<feature type="transmembrane region" description="Helical" evidence="2">
    <location>
        <begin position="111"/>
        <end position="131"/>
    </location>
</feature>
<reference evidence="3" key="2">
    <citation type="journal article" date="2021" name="PeerJ">
        <title>Extensive microbial diversity within the chicken gut microbiome revealed by metagenomics and culture.</title>
        <authorList>
            <person name="Gilroy R."/>
            <person name="Ravi A."/>
            <person name="Getino M."/>
            <person name="Pursley I."/>
            <person name="Horton D.L."/>
            <person name="Alikhan N.F."/>
            <person name="Baker D."/>
            <person name="Gharbi K."/>
            <person name="Hall N."/>
            <person name="Watson M."/>
            <person name="Adriaenssens E.M."/>
            <person name="Foster-Nyarko E."/>
            <person name="Jarju S."/>
            <person name="Secka A."/>
            <person name="Antonio M."/>
            <person name="Oren A."/>
            <person name="Chaudhuri R.R."/>
            <person name="La Ragione R."/>
            <person name="Hildebrand F."/>
            <person name="Pallen M.J."/>
        </authorList>
    </citation>
    <scope>NUCLEOTIDE SEQUENCE</scope>
    <source>
        <strain evidence="3">ChiSjej6B24-2974</strain>
    </source>
</reference>
<accession>A0A9D0ZK23</accession>
<dbReference type="AlphaFoldDB" id="A0A9D0ZK23"/>
<evidence type="ECO:0000313" key="3">
    <source>
        <dbReference type="EMBL" id="HIQ82083.1"/>
    </source>
</evidence>
<organism evidence="3 4">
    <name type="scientific">Candidatus Pullichristensenella stercorigallinarum</name>
    <dbReference type="NCBI Taxonomy" id="2840909"/>
    <lineage>
        <taxon>Bacteria</taxon>
        <taxon>Bacillati</taxon>
        <taxon>Bacillota</taxon>
        <taxon>Clostridia</taxon>
        <taxon>Candidatus Pullichristensenella</taxon>
    </lineage>
</organism>
<keyword evidence="2" id="KW-1133">Transmembrane helix</keyword>
<dbReference type="Proteomes" id="UP000824260">
    <property type="component" value="Unassembled WGS sequence"/>
</dbReference>
<gene>
    <name evidence="3" type="ORF">IAA52_03155</name>
</gene>
<reference evidence="3" key="1">
    <citation type="submission" date="2020-10" db="EMBL/GenBank/DDBJ databases">
        <authorList>
            <person name="Gilroy R."/>
        </authorList>
    </citation>
    <scope>NUCLEOTIDE SEQUENCE</scope>
    <source>
        <strain evidence="3">ChiSjej6B24-2974</strain>
    </source>
</reference>
<comment type="caution">
    <text evidence="3">The sequence shown here is derived from an EMBL/GenBank/DDBJ whole genome shotgun (WGS) entry which is preliminary data.</text>
</comment>
<evidence type="ECO:0000256" key="1">
    <source>
        <dbReference type="SAM" id="MobiDB-lite"/>
    </source>
</evidence>
<protein>
    <submittedName>
        <fullName evidence="3">Uncharacterized protein</fullName>
    </submittedName>
</protein>
<dbReference type="EMBL" id="DVFZ01000033">
    <property type="protein sequence ID" value="HIQ82083.1"/>
    <property type="molecule type" value="Genomic_DNA"/>
</dbReference>
<feature type="compositionally biased region" description="Low complexity" evidence="1">
    <location>
        <begin position="200"/>
        <end position="214"/>
    </location>
</feature>
<feature type="compositionally biased region" description="Acidic residues" evidence="1">
    <location>
        <begin position="45"/>
        <end position="55"/>
    </location>
</feature>
<name>A0A9D0ZK23_9FIRM</name>
<sequence>MSDTIDREKLEDTNNEYKDTAPEESEAAAAEMPADPLEPAKQEGVEESAAEEPETAEQFPRIAPEDLPSQTIKDIPYVEDDLPTLEDDAPLDKGKLYNYVSRMDDKQFRRAQIIFGVVLGALAAICIIVPFPGEDAASASMWNFVIALLIVTWLPRYIERKIEQRLPVAQKWMLIVFAVGMVASIGIGALQGNFSQTVSASPSPSPEVSATPAPSVTPAP</sequence>
<feature type="transmembrane region" description="Helical" evidence="2">
    <location>
        <begin position="137"/>
        <end position="154"/>
    </location>
</feature>
<proteinExistence type="predicted"/>
<keyword evidence="2" id="KW-0812">Transmembrane</keyword>
<evidence type="ECO:0000256" key="2">
    <source>
        <dbReference type="SAM" id="Phobius"/>
    </source>
</evidence>
<feature type="transmembrane region" description="Helical" evidence="2">
    <location>
        <begin position="174"/>
        <end position="194"/>
    </location>
</feature>
<feature type="compositionally biased region" description="Low complexity" evidence="1">
    <location>
        <begin position="27"/>
        <end position="37"/>
    </location>
</feature>
<feature type="region of interest" description="Disordered" evidence="1">
    <location>
        <begin position="200"/>
        <end position="220"/>
    </location>
</feature>
<keyword evidence="2" id="KW-0472">Membrane</keyword>
<evidence type="ECO:0000313" key="4">
    <source>
        <dbReference type="Proteomes" id="UP000824260"/>
    </source>
</evidence>
<feature type="region of interest" description="Disordered" evidence="1">
    <location>
        <begin position="1"/>
        <end position="65"/>
    </location>
</feature>
<feature type="compositionally biased region" description="Basic and acidic residues" evidence="1">
    <location>
        <begin position="1"/>
        <end position="21"/>
    </location>
</feature>